<feature type="domain" description="ClpX-type ZB" evidence="3">
    <location>
        <begin position="1"/>
        <end position="55"/>
    </location>
</feature>
<feature type="region of interest" description="Disordered" evidence="2">
    <location>
        <begin position="53"/>
        <end position="80"/>
    </location>
</feature>
<keyword evidence="1" id="KW-0479">Metal-binding</keyword>
<dbReference type="RefSeq" id="WP_380555558.1">
    <property type="nucleotide sequence ID" value="NZ_JBHEZY010000009.1"/>
</dbReference>
<dbReference type="SMART" id="SM00994">
    <property type="entry name" value="zf-C4_ClpX"/>
    <property type="match status" value="1"/>
</dbReference>
<evidence type="ECO:0000313" key="5">
    <source>
        <dbReference type="Proteomes" id="UP001592530"/>
    </source>
</evidence>
<comment type="similarity">
    <text evidence="1">Belongs to the ClpX chaperone family.</text>
</comment>
<dbReference type="Proteomes" id="UP001592530">
    <property type="component" value="Unassembled WGS sequence"/>
</dbReference>
<dbReference type="Gene3D" id="6.20.220.10">
    <property type="entry name" value="ClpX chaperone, C4-type zinc finger domain"/>
    <property type="match status" value="1"/>
</dbReference>
<feature type="compositionally biased region" description="Gly residues" evidence="2">
    <location>
        <begin position="57"/>
        <end position="70"/>
    </location>
</feature>
<evidence type="ECO:0000313" key="4">
    <source>
        <dbReference type="EMBL" id="MFC1433480.1"/>
    </source>
</evidence>
<evidence type="ECO:0000256" key="1">
    <source>
        <dbReference type="PROSITE-ProRule" id="PRU01250"/>
    </source>
</evidence>
<evidence type="ECO:0000259" key="3">
    <source>
        <dbReference type="PROSITE" id="PS51902"/>
    </source>
</evidence>
<name>A0ABV6X5E6_9ACTN</name>
<dbReference type="InterPro" id="IPR038366">
    <property type="entry name" value="Znf_CppX_C4_sf"/>
</dbReference>
<dbReference type="InterPro" id="IPR010603">
    <property type="entry name" value="Znf_CppX_C4"/>
</dbReference>
<evidence type="ECO:0000256" key="2">
    <source>
        <dbReference type="SAM" id="MobiDB-lite"/>
    </source>
</evidence>
<dbReference type="InterPro" id="IPR059188">
    <property type="entry name" value="Znf_CLPX-like"/>
</dbReference>
<feature type="binding site" evidence="1">
    <location>
        <position position="14"/>
    </location>
    <ligand>
        <name>Zn(2+)</name>
        <dbReference type="ChEBI" id="CHEBI:29105"/>
    </ligand>
</feature>
<dbReference type="PROSITE" id="PS51902">
    <property type="entry name" value="CLPX_ZB"/>
    <property type="match status" value="1"/>
</dbReference>
<sequence length="140" mass="14470">MATTATTAARGIHCSFCVKAEADVDKLISGPGVYICDACVRLCNDILGAAGAPEGNSEGGSGASSEGGSGTSPEVPAWEDMPDEHILERLPRIAAVGAQVDASLQVQVNRLRERGVSWARIGAALGITRQSAWGRFSGEE</sequence>
<accession>A0ABV6X5E6</accession>
<feature type="binding site" evidence="1">
    <location>
        <position position="39"/>
    </location>
    <ligand>
        <name>Zn(2+)</name>
        <dbReference type="ChEBI" id="CHEBI:29105"/>
    </ligand>
</feature>
<protein>
    <submittedName>
        <fullName evidence="4">ClpX C4-type zinc finger protein</fullName>
    </submittedName>
</protein>
<keyword evidence="1" id="KW-0143">Chaperone</keyword>
<feature type="binding site" evidence="1">
    <location>
        <position position="36"/>
    </location>
    <ligand>
        <name>Zn(2+)</name>
        <dbReference type="ChEBI" id="CHEBI:29105"/>
    </ligand>
</feature>
<reference evidence="4 5" key="1">
    <citation type="submission" date="2024-09" db="EMBL/GenBank/DDBJ databases">
        <authorList>
            <person name="Lee S.D."/>
        </authorList>
    </citation>
    <scope>NUCLEOTIDE SEQUENCE [LARGE SCALE GENOMIC DNA]</scope>
    <source>
        <strain evidence="4 5">N1-3</strain>
    </source>
</reference>
<organism evidence="4 5">
    <name type="scientific">Streptacidiphilus alkalitolerans</name>
    <dbReference type="NCBI Taxonomy" id="3342712"/>
    <lineage>
        <taxon>Bacteria</taxon>
        <taxon>Bacillati</taxon>
        <taxon>Actinomycetota</taxon>
        <taxon>Actinomycetes</taxon>
        <taxon>Kitasatosporales</taxon>
        <taxon>Streptomycetaceae</taxon>
        <taxon>Streptacidiphilus</taxon>
    </lineage>
</organism>
<comment type="caution">
    <text evidence="4">The sequence shown here is derived from an EMBL/GenBank/DDBJ whole genome shotgun (WGS) entry which is preliminary data.</text>
</comment>
<feature type="binding site" evidence="1">
    <location>
        <position position="17"/>
    </location>
    <ligand>
        <name>Zn(2+)</name>
        <dbReference type="ChEBI" id="CHEBI:29105"/>
    </ligand>
</feature>
<proteinExistence type="inferred from homology"/>
<keyword evidence="1" id="KW-0862">Zinc</keyword>
<gene>
    <name evidence="4" type="ORF">ACEZDB_22800</name>
</gene>
<dbReference type="EMBL" id="JBHEZY010000009">
    <property type="protein sequence ID" value="MFC1433480.1"/>
    <property type="molecule type" value="Genomic_DNA"/>
</dbReference>
<dbReference type="SUPFAM" id="SSF57716">
    <property type="entry name" value="Glucocorticoid receptor-like (DNA-binding domain)"/>
    <property type="match status" value="1"/>
</dbReference>
<dbReference type="Pfam" id="PF06689">
    <property type="entry name" value="zf-C4_ClpX"/>
    <property type="match status" value="1"/>
</dbReference>